<dbReference type="AlphaFoldDB" id="A0A2P8R451"/>
<keyword evidence="2" id="KW-1185">Reference proteome</keyword>
<accession>A0A2P8R451</accession>
<dbReference type="PROSITE" id="PS51257">
    <property type="entry name" value="PROKAR_LIPOPROTEIN"/>
    <property type="match status" value="1"/>
</dbReference>
<proteinExistence type="predicted"/>
<sequence>MKYIYYIIFLFFLVACSYKINSMEKENLDPVDEIKALYYIGTQGLVIEVSTNDLFQNVTVKDSNQKKFNLSRNTFKNKFCFSDNLNTELCLNNNLATFKTQTQNLVKLVLVSIEK</sequence>
<name>A0A2P8R451_9BACT</name>
<reference evidence="2" key="1">
    <citation type="submission" date="2017-10" db="EMBL/GenBank/DDBJ databases">
        <title>Campylobacter species from seals.</title>
        <authorList>
            <person name="Gilbert M.J."/>
            <person name="Zomer A.L."/>
            <person name="Timmerman A.J."/>
            <person name="Duim B."/>
            <person name="Wagenaar J.A."/>
        </authorList>
    </citation>
    <scope>NUCLEOTIDE SEQUENCE [LARGE SCALE GENOMIC DNA]</scope>
    <source>
        <strain evidence="2">17S00004-5</strain>
    </source>
</reference>
<evidence type="ECO:0000313" key="2">
    <source>
        <dbReference type="Proteomes" id="UP000240535"/>
    </source>
</evidence>
<comment type="caution">
    <text evidence="1">The sequence shown here is derived from an EMBL/GenBank/DDBJ whole genome shotgun (WGS) entry which is preliminary data.</text>
</comment>
<dbReference type="EMBL" id="PDHH01000001">
    <property type="protein sequence ID" value="PSM53249.1"/>
    <property type="molecule type" value="Genomic_DNA"/>
</dbReference>
<organism evidence="1 2">
    <name type="scientific">Campylobacter blaseri</name>
    <dbReference type="NCBI Taxonomy" id="2042961"/>
    <lineage>
        <taxon>Bacteria</taxon>
        <taxon>Pseudomonadati</taxon>
        <taxon>Campylobacterota</taxon>
        <taxon>Epsilonproteobacteria</taxon>
        <taxon>Campylobacterales</taxon>
        <taxon>Campylobacteraceae</taxon>
        <taxon>Campylobacter</taxon>
    </lineage>
</organism>
<protein>
    <recommendedName>
        <fullName evidence="3">Lipoprotein</fullName>
    </recommendedName>
</protein>
<dbReference type="Proteomes" id="UP000240535">
    <property type="component" value="Unassembled WGS sequence"/>
</dbReference>
<gene>
    <name evidence="1" type="ORF">CQ405_01520</name>
</gene>
<evidence type="ECO:0008006" key="3">
    <source>
        <dbReference type="Google" id="ProtNLM"/>
    </source>
</evidence>
<evidence type="ECO:0000313" key="1">
    <source>
        <dbReference type="EMBL" id="PSM53249.1"/>
    </source>
</evidence>